<reference evidence="2 3" key="1">
    <citation type="submission" date="2020-07" db="EMBL/GenBank/DDBJ databases">
        <title>Halomonas sp. QX-2 draft genome sequence.</title>
        <authorList>
            <person name="Qiu X."/>
        </authorList>
    </citation>
    <scope>NUCLEOTIDE SEQUENCE [LARGE SCALE GENOMIC DNA]</scope>
    <source>
        <strain evidence="2 3">QX-2</strain>
    </source>
</reference>
<dbReference type="SUPFAM" id="SSF52540">
    <property type="entry name" value="P-loop containing nucleoside triphosphate hydrolases"/>
    <property type="match status" value="2"/>
</dbReference>
<dbReference type="InterPro" id="IPR027417">
    <property type="entry name" value="P-loop_NTPase"/>
</dbReference>
<dbReference type="NCBIfam" id="NF046055">
    <property type="entry name" value="restr_BPTD_3080"/>
    <property type="match status" value="1"/>
</dbReference>
<accession>A0A7Z0N6T8</accession>
<dbReference type="Gene3D" id="3.40.50.300">
    <property type="entry name" value="P-loop containing nucleotide triphosphate hydrolases"/>
    <property type="match status" value="1"/>
</dbReference>
<keyword evidence="3" id="KW-1185">Reference proteome</keyword>
<feature type="domain" description="Helicase ATP-binding" evidence="1">
    <location>
        <begin position="126"/>
        <end position="430"/>
    </location>
</feature>
<sequence length="1259" mass="141358">MSQPKVSAPIASNEIESPIINSPFREPEFFWQIEKGNQPLKASGRRPASYFYRVPESSGRNRKVKDQLSLEGDLGIGQQEDIPLVNWLRQRIKEWRAGGFTGIPYDGASSVSKELMELWQGDGTLRKQRLFYAQIEAAEAIIFLVEANPVYLKGLPEIPVDHPGESTREAGFRAFTRYACKMATGTGKTTVMGMLSAWSILNYVASPTDERFSDTILIVCPNVTIRERLQELNPSLGDNSLYRTRQLVPPHRMEELRRGEVMIANWHRLAKKETSTVNGTSAKVVKTGEPVEVVKNAGKANEEVEVKYFESDQAWFKRMRQELGSGKGRSPHWLIFNDEAHHAYRRGESSAELDLEDDATLAKKNAKEATIWIEGLDRINKLAGGRKKGIRFCIDLSATPFYIQGSGNEVGKPFPWIVSDFGLLDAIESGLVKIPQLPTRDITGEEDAGYFNVWRWVESMAEKDGLGTKLNPQIVMTYAAAPITTLAQDWHMRFQQWQEDSKEDLHPVPPVFIVVCRDTKVAAEVFNWLADNDGNYGQAPDWFRNQKGEEVTVRVDSKVVEDLEEGGTKDETRRLRFILDTIGKKTWPGGKVPEEWSELVRKNNEKAASDDNDGAYKWIDERVPPGRNIRCIVSVSMLAEGWDANTVTHIVGLRPFGSQLLCEQVIGRALRRRSYALNEETDQFEEETAKVFGVPFELVPFKVSDTKDPKPPKEPNHIFSDPEKEKYEIEFPLVEGYYSPQTFEVHVSWDQIPQLTIDPKEVPDQVEMNSMTSPEGSLAKYGPGQRPVLNLSTWRKQFRNQQVAFRLAQQVCKRWQAEQGDSEAETVPVHVLFPKVAFAAKRFLHEKINCKGSAEPCDVLLVGKYQQQAVDNLFEAVRKGSGGLVDSPELPRIPKGASGRGSTHYVDYHTTKSVYSVTKCHLNAMVADTKKWEQSAGFALDVHPGVVRWVKNEHLGFYVPYRKHGVPSRYIPDFIAQLDIGLNLVLEIKGQYGDDADLKVKAAERWVNAVNEDGGWGMWLYRVVTEPTDLPNLINEFALAKWDDESLILGGNEDLLSHTKERGNNDNQHLSESEFIHWLKAHDIWSEEVSPSTSRRIGRQNADEMMDMMISVTSGDLSEAKVTRINLKRLLSLPPLSVGSVSISGDVYAMTDASSDAISIGLFALATLLCGAVSAKELITDTFDSQYAAVLISLKGVEAPNSISKSALFEKVNQLLADDGEANITEKKFEKILGRLEKDLKCIEANVQGVCLKSNVKYK</sequence>
<organism evidence="2 3">
    <name type="scientific">Vreelandella sedimenti</name>
    <dbReference type="NCBI Taxonomy" id="2729618"/>
    <lineage>
        <taxon>Bacteria</taxon>
        <taxon>Pseudomonadati</taxon>
        <taxon>Pseudomonadota</taxon>
        <taxon>Gammaproteobacteria</taxon>
        <taxon>Oceanospirillales</taxon>
        <taxon>Halomonadaceae</taxon>
        <taxon>Vreelandella</taxon>
    </lineage>
</organism>
<dbReference type="PANTHER" id="PTHR47396">
    <property type="entry name" value="TYPE I RESTRICTION ENZYME ECOKI R PROTEIN"/>
    <property type="match status" value="1"/>
</dbReference>
<name>A0A7Z0N6T8_9GAMM</name>
<keyword evidence="2" id="KW-0378">Hydrolase</keyword>
<dbReference type="GO" id="GO:0005829">
    <property type="term" value="C:cytosol"/>
    <property type="evidence" value="ECO:0007669"/>
    <property type="project" value="TreeGrafter"/>
</dbReference>
<proteinExistence type="predicted"/>
<dbReference type="InterPro" id="IPR050742">
    <property type="entry name" value="Helicase_Restrict-Modif_Enz"/>
</dbReference>
<evidence type="ECO:0000313" key="2">
    <source>
        <dbReference type="EMBL" id="NYT72483.1"/>
    </source>
</evidence>
<dbReference type="GO" id="GO:0003677">
    <property type="term" value="F:DNA binding"/>
    <property type="evidence" value="ECO:0007669"/>
    <property type="project" value="InterPro"/>
</dbReference>
<dbReference type="PANTHER" id="PTHR47396:SF1">
    <property type="entry name" value="ATP-DEPENDENT HELICASE IRC3-RELATED"/>
    <property type="match status" value="1"/>
</dbReference>
<dbReference type="GO" id="GO:0004386">
    <property type="term" value="F:helicase activity"/>
    <property type="evidence" value="ECO:0007669"/>
    <property type="project" value="UniProtKB-KW"/>
</dbReference>
<gene>
    <name evidence="2" type="ORF">HZU72_08600</name>
</gene>
<dbReference type="EMBL" id="JACCGK010000006">
    <property type="protein sequence ID" value="NYT72483.1"/>
    <property type="molecule type" value="Genomic_DNA"/>
</dbReference>
<keyword evidence="2" id="KW-0067">ATP-binding</keyword>
<dbReference type="InterPro" id="IPR014001">
    <property type="entry name" value="Helicase_ATP-bd"/>
</dbReference>
<comment type="caution">
    <text evidence="2">The sequence shown here is derived from an EMBL/GenBank/DDBJ whole genome shotgun (WGS) entry which is preliminary data.</text>
</comment>
<protein>
    <submittedName>
        <fullName evidence="2">DEAD/DEAH box helicase family protein</fullName>
    </submittedName>
</protein>
<dbReference type="Pfam" id="PF04851">
    <property type="entry name" value="ResIII"/>
    <property type="match status" value="1"/>
</dbReference>
<evidence type="ECO:0000313" key="3">
    <source>
        <dbReference type="Proteomes" id="UP000520876"/>
    </source>
</evidence>
<dbReference type="GO" id="GO:0005524">
    <property type="term" value="F:ATP binding"/>
    <property type="evidence" value="ECO:0007669"/>
    <property type="project" value="InterPro"/>
</dbReference>
<keyword evidence="2" id="KW-0347">Helicase</keyword>
<dbReference type="SMART" id="SM00487">
    <property type="entry name" value="DEXDc"/>
    <property type="match status" value="1"/>
</dbReference>
<keyword evidence="2" id="KW-0547">Nucleotide-binding</keyword>
<evidence type="ECO:0000259" key="1">
    <source>
        <dbReference type="SMART" id="SM00487"/>
    </source>
</evidence>
<dbReference type="AlphaFoldDB" id="A0A7Z0N6T8"/>
<dbReference type="Proteomes" id="UP000520876">
    <property type="component" value="Unassembled WGS sequence"/>
</dbReference>
<dbReference type="GO" id="GO:0016787">
    <property type="term" value="F:hydrolase activity"/>
    <property type="evidence" value="ECO:0007669"/>
    <property type="project" value="InterPro"/>
</dbReference>
<dbReference type="InterPro" id="IPR006935">
    <property type="entry name" value="Helicase/UvrB_N"/>
</dbReference>
<dbReference type="RefSeq" id="WP_180091410.1">
    <property type="nucleotide sequence ID" value="NZ_JACCGK010000006.1"/>
</dbReference>